<dbReference type="EMBL" id="CP022437">
    <property type="protein sequence ID" value="ASN04268.1"/>
    <property type="molecule type" value="Genomic_DNA"/>
</dbReference>
<proteinExistence type="predicted"/>
<name>A0A221M9D9_9BACI</name>
<keyword evidence="2" id="KW-1185">Reference proteome</keyword>
<evidence type="ECO:0000313" key="2">
    <source>
        <dbReference type="Proteomes" id="UP000204391"/>
    </source>
</evidence>
<evidence type="ECO:0008006" key="3">
    <source>
        <dbReference type="Google" id="ProtNLM"/>
    </source>
</evidence>
<dbReference type="Proteomes" id="UP000204391">
    <property type="component" value="Chromosome"/>
</dbReference>
<dbReference type="InterPro" id="IPR036663">
    <property type="entry name" value="Fumarylacetoacetase_C_sf"/>
</dbReference>
<accession>A0A221M9D9</accession>
<evidence type="ECO:0000313" key="1">
    <source>
        <dbReference type="EMBL" id="ASN04268.1"/>
    </source>
</evidence>
<gene>
    <name evidence="1" type="ORF">CFK40_04215</name>
</gene>
<organism evidence="1 2">
    <name type="scientific">Virgibacillus necropolis</name>
    <dbReference type="NCBI Taxonomy" id="163877"/>
    <lineage>
        <taxon>Bacteria</taxon>
        <taxon>Bacillati</taxon>
        <taxon>Bacillota</taxon>
        <taxon>Bacilli</taxon>
        <taxon>Bacillales</taxon>
        <taxon>Bacillaceae</taxon>
        <taxon>Virgibacillus</taxon>
    </lineage>
</organism>
<dbReference type="AlphaFoldDB" id="A0A221M9D9"/>
<dbReference type="GO" id="GO:0003824">
    <property type="term" value="F:catalytic activity"/>
    <property type="evidence" value="ECO:0007669"/>
    <property type="project" value="InterPro"/>
</dbReference>
<reference evidence="1 2" key="1">
    <citation type="journal article" date="2003" name="Int. J. Syst. Evol. Microbiol.">
        <title>Virgibacillus carmonensis sp. nov., Virgibacillus necropolis sp. nov. and Virgibacillus picturae sp. nov., three novel species isolated from deteriorated mural paintings, transfer of the species of the genus salibacillus to Virgibacillus, as Virgibacillus marismortui comb. nov. and Virgibacillus salexigens comb. nov., and emended description of the genus Virgibacillus.</title>
        <authorList>
            <person name="Heyrman J."/>
            <person name="Logan N.A."/>
            <person name="Busse H.J."/>
            <person name="Balcaen A."/>
            <person name="Lebbe L."/>
            <person name="Rodriguez-Diaz M."/>
            <person name="Swings J."/>
            <person name="De Vos P."/>
        </authorList>
    </citation>
    <scope>NUCLEOTIDE SEQUENCE [LARGE SCALE GENOMIC DNA]</scope>
    <source>
        <strain evidence="1 2">LMG 19488</strain>
    </source>
</reference>
<dbReference type="RefSeq" id="WP_089530876.1">
    <property type="nucleotide sequence ID" value="NZ_CP022437.1"/>
</dbReference>
<dbReference type="KEGG" id="vne:CFK40_04215"/>
<dbReference type="SUPFAM" id="SSF56529">
    <property type="entry name" value="FAH"/>
    <property type="match status" value="1"/>
</dbReference>
<dbReference type="InterPro" id="IPR021269">
    <property type="entry name" value="DUF2848"/>
</dbReference>
<dbReference type="OrthoDB" id="9792678at2"/>
<protein>
    <recommendedName>
        <fullName evidence="3">DUF2848 domain-containing protein</fullName>
    </recommendedName>
</protein>
<sequence>MNKEKSLYPFEVDGEIKNIKVDSVYCIGYTGRNKEKTMEHIKELAEIGIPEPLEVPTLFPVRTSSLSQGNKIEVLGGNTSGEAEIVLIFGDSEDEVYLSVGSDHTDRSLEAVDINKSKQVCDKPCASKAWKIDNVLSHWDELELSSQVYDNGNWLEYQKNPISSIISLEEIQNYLQNKKVKLKNSVIFSGTVPLLDGFKYGDKFKMQLTDPINSEYIETYYDIKDISGGGES</sequence>
<dbReference type="Pfam" id="PF11010">
    <property type="entry name" value="DUF2848"/>
    <property type="match status" value="1"/>
</dbReference>